<comment type="caution">
    <text evidence="2">The sequence shown here is derived from an EMBL/GenBank/DDBJ whole genome shotgun (WGS) entry which is preliminary data.</text>
</comment>
<dbReference type="Proteomes" id="UP001189429">
    <property type="component" value="Unassembled WGS sequence"/>
</dbReference>
<proteinExistence type="predicted"/>
<feature type="compositionally biased region" description="Basic residues" evidence="1">
    <location>
        <begin position="337"/>
        <end position="346"/>
    </location>
</feature>
<evidence type="ECO:0000313" key="3">
    <source>
        <dbReference type="Proteomes" id="UP001189429"/>
    </source>
</evidence>
<organism evidence="2 3">
    <name type="scientific">Prorocentrum cordatum</name>
    <dbReference type="NCBI Taxonomy" id="2364126"/>
    <lineage>
        <taxon>Eukaryota</taxon>
        <taxon>Sar</taxon>
        <taxon>Alveolata</taxon>
        <taxon>Dinophyceae</taxon>
        <taxon>Prorocentrales</taxon>
        <taxon>Prorocentraceae</taxon>
        <taxon>Prorocentrum</taxon>
    </lineage>
</organism>
<evidence type="ECO:0000313" key="2">
    <source>
        <dbReference type="EMBL" id="CAK0909967.1"/>
    </source>
</evidence>
<accession>A0ABN9YB49</accession>
<reference evidence="2" key="1">
    <citation type="submission" date="2023-10" db="EMBL/GenBank/DDBJ databases">
        <authorList>
            <person name="Chen Y."/>
            <person name="Shah S."/>
            <person name="Dougan E. K."/>
            <person name="Thang M."/>
            <person name="Chan C."/>
        </authorList>
    </citation>
    <scope>NUCLEOTIDE SEQUENCE [LARGE SCALE GENOMIC DNA]</scope>
</reference>
<sequence>MASIVAHSDDVPIPKAPTVGPWDACETFDIRMDGIEGAARMDYIMKTWVKNKDCTLKLWDSEGNLRVRRHECNMRARKSVTVRYMRNFLKKGLFTLFRGKMWHIAESPTGGSSLMVGDGTLVDAIILAKQVAPTNVHVKWVMENGIPDTVEFMYGVPMDGLKWVRVQANQYHDGSDTTVIELYDEAALQYEKYVFKHHSDYFFTFKWSQFGRCSTFQSEMERLGIYDDHKKPLETSMNFVDMRVNNIGIIETNYDMITMLTSDFEAACPSAELFAKLVREAVKFNVPLLLDPENLSADDANVDLSVPRVFIDRNMVNKLNWMKAPMGGSIVHDSAAKKKATTKKRKATDQDSSRACLVPVPEDSAVEAPVPTDLEVGRGRGRGRKGRGGDASDSDESSSSLSISVSMQTANGETSIITRDKYFIDDLLAICWGPIKNLRADRVLWGEISRNLHLALRFLWAGSATWEDAEFTAWSKLPVQLRKNIIKAHTHLYKTSPAMKKLAEKEDSDKKAEVALAPSAGPKTPEAASSALLLSDRDLVMGLMSFLQNNDLTTPTRCHSGFQDLIRDAFEKDSSTIPTLSSCVAELQQMISKCAPNSYIEFAVLSQLVSVQEASSIEDASMGIFNDINTVGKLQHIRAEYMMEAVTAVKSRWQAMRDVPVAALEPRLQKIGECDMTMDIGTTWPVFWGKILDPAMANAENMVNDIEGAKAAKGEGAAEEDIDPEMKLSEFRTMFREISAAPAAVEAFMKCLEGHLWHALAGSCTKDGVAVEQGLSFIVSRRHDDPIRLMAKKADPCIALPFIGRVTRVPTKGALPLCQVWGQYFYIDGSGFNRFDNEAFTPAWMIRVDAGKNAVTTMDVRVFETTFTFRHARVAREIVETVPINLNYLTMKESLFNKENAELSRPPIEGHVTAGKVSEMNKATGEVKCQKSLSKHKMTLASPIWKARRHVFK</sequence>
<dbReference type="EMBL" id="CAUYUJ010022298">
    <property type="protein sequence ID" value="CAK0909967.1"/>
    <property type="molecule type" value="Genomic_DNA"/>
</dbReference>
<protein>
    <submittedName>
        <fullName evidence="2">Uncharacterized protein</fullName>
    </submittedName>
</protein>
<gene>
    <name evidence="2" type="ORF">PCOR1329_LOCUS84257</name>
</gene>
<evidence type="ECO:0000256" key="1">
    <source>
        <dbReference type="SAM" id="MobiDB-lite"/>
    </source>
</evidence>
<feature type="non-terminal residue" evidence="2">
    <location>
        <position position="953"/>
    </location>
</feature>
<feature type="region of interest" description="Disordered" evidence="1">
    <location>
        <begin position="332"/>
        <end position="404"/>
    </location>
</feature>
<keyword evidence="3" id="KW-1185">Reference proteome</keyword>
<name>A0ABN9YB49_9DINO</name>